<gene>
    <name evidence="1" type="ORF">RHMOL_Rhmol11G0066000</name>
</gene>
<evidence type="ECO:0000313" key="2">
    <source>
        <dbReference type="Proteomes" id="UP001062846"/>
    </source>
</evidence>
<keyword evidence="2" id="KW-1185">Reference proteome</keyword>
<dbReference type="Proteomes" id="UP001062846">
    <property type="component" value="Chromosome 11"/>
</dbReference>
<sequence>MPLTDHDRYISSEWTTRTKDVYGHGGSAKSLAYFKALPQRVRALVEEASFGPFIQLLTTVRVDHAVLTALKERWWDTTNTSHFQFEEMTMTPLDFAAITGLRVGAEPIPNDTGLVNDKAGLEWYLRRAPLHSRGMATYGQFVNHWDHEPESNEEAAQMAIAYLLYLFGASLFPN</sequence>
<name>A0ACC0LP15_RHOML</name>
<dbReference type="EMBL" id="CM046398">
    <property type="protein sequence ID" value="KAI8530523.1"/>
    <property type="molecule type" value="Genomic_DNA"/>
</dbReference>
<accession>A0ACC0LP15</accession>
<reference evidence="1" key="1">
    <citation type="submission" date="2022-02" db="EMBL/GenBank/DDBJ databases">
        <title>Plant Genome Project.</title>
        <authorList>
            <person name="Zhang R.-G."/>
        </authorList>
    </citation>
    <scope>NUCLEOTIDE SEQUENCE</scope>
    <source>
        <strain evidence="1">AT1</strain>
    </source>
</reference>
<comment type="caution">
    <text evidence="1">The sequence shown here is derived from an EMBL/GenBank/DDBJ whole genome shotgun (WGS) entry which is preliminary data.</text>
</comment>
<evidence type="ECO:0000313" key="1">
    <source>
        <dbReference type="EMBL" id="KAI8530523.1"/>
    </source>
</evidence>
<organism evidence="1 2">
    <name type="scientific">Rhododendron molle</name>
    <name type="common">Chinese azalea</name>
    <name type="synonym">Azalea mollis</name>
    <dbReference type="NCBI Taxonomy" id="49168"/>
    <lineage>
        <taxon>Eukaryota</taxon>
        <taxon>Viridiplantae</taxon>
        <taxon>Streptophyta</taxon>
        <taxon>Embryophyta</taxon>
        <taxon>Tracheophyta</taxon>
        <taxon>Spermatophyta</taxon>
        <taxon>Magnoliopsida</taxon>
        <taxon>eudicotyledons</taxon>
        <taxon>Gunneridae</taxon>
        <taxon>Pentapetalae</taxon>
        <taxon>asterids</taxon>
        <taxon>Ericales</taxon>
        <taxon>Ericaceae</taxon>
        <taxon>Ericoideae</taxon>
        <taxon>Rhodoreae</taxon>
        <taxon>Rhododendron</taxon>
    </lineage>
</organism>
<proteinExistence type="predicted"/>
<protein>
    <submittedName>
        <fullName evidence="1">Uncharacterized protein</fullName>
    </submittedName>
</protein>